<dbReference type="PANTHER" id="PTHR42850:SF8">
    <property type="entry name" value="SERINE_THREONINE-PROTEIN PHOSPHATASE 2"/>
    <property type="match status" value="1"/>
</dbReference>
<gene>
    <name evidence="2" type="ORF">IAQ69_07650</name>
</gene>
<dbReference type="SUPFAM" id="SSF56300">
    <property type="entry name" value="Metallo-dependent phosphatases"/>
    <property type="match status" value="1"/>
</dbReference>
<dbReference type="InterPro" id="IPR006186">
    <property type="entry name" value="Ser/Thr-sp_prot-phosphatase"/>
</dbReference>
<dbReference type="InterPro" id="IPR004843">
    <property type="entry name" value="Calcineurin-like_PHP"/>
</dbReference>
<accession>A0A7T7WFP8</accession>
<dbReference type="Pfam" id="PF00149">
    <property type="entry name" value="Metallophos"/>
    <property type="match status" value="1"/>
</dbReference>
<dbReference type="PANTHER" id="PTHR42850">
    <property type="entry name" value="METALLOPHOSPHOESTERASE"/>
    <property type="match status" value="1"/>
</dbReference>
<feature type="domain" description="Serine/threonine specific protein phosphatases" evidence="1">
    <location>
        <begin position="73"/>
        <end position="78"/>
    </location>
</feature>
<dbReference type="EMBL" id="CP060811">
    <property type="protein sequence ID" value="QQN86764.1"/>
    <property type="molecule type" value="Genomic_DNA"/>
</dbReference>
<evidence type="ECO:0000313" key="2">
    <source>
        <dbReference type="EMBL" id="QQN86764.1"/>
    </source>
</evidence>
<dbReference type="GO" id="GO:0008803">
    <property type="term" value="F:bis(5'-nucleosyl)-tetraphosphatase (symmetrical) activity"/>
    <property type="evidence" value="ECO:0007669"/>
    <property type="project" value="TreeGrafter"/>
</dbReference>
<dbReference type="GO" id="GO:0005737">
    <property type="term" value="C:cytoplasm"/>
    <property type="evidence" value="ECO:0007669"/>
    <property type="project" value="TreeGrafter"/>
</dbReference>
<dbReference type="PROSITE" id="PS00125">
    <property type="entry name" value="SER_THR_PHOSPHATASE"/>
    <property type="match status" value="1"/>
</dbReference>
<dbReference type="InterPro" id="IPR050126">
    <property type="entry name" value="Ap4A_hydrolase"/>
</dbReference>
<proteinExistence type="predicted"/>
<dbReference type="RefSeq" id="WP_200228470.1">
    <property type="nucleotide sequence ID" value="NZ_CP060811.1"/>
</dbReference>
<dbReference type="InterPro" id="IPR029052">
    <property type="entry name" value="Metallo-depent_PP-like"/>
</dbReference>
<dbReference type="Gene3D" id="3.60.21.10">
    <property type="match status" value="1"/>
</dbReference>
<evidence type="ECO:0000313" key="3">
    <source>
        <dbReference type="Proteomes" id="UP000596079"/>
    </source>
</evidence>
<dbReference type="Proteomes" id="UP000596079">
    <property type="component" value="Chromosome"/>
</dbReference>
<dbReference type="AlphaFoldDB" id="A0A7T7WFP8"/>
<evidence type="ECO:0000259" key="1">
    <source>
        <dbReference type="PROSITE" id="PS00125"/>
    </source>
</evidence>
<dbReference type="GO" id="GO:0110154">
    <property type="term" value="P:RNA decapping"/>
    <property type="evidence" value="ECO:0007669"/>
    <property type="project" value="TreeGrafter"/>
</dbReference>
<reference evidence="2 3" key="1">
    <citation type="submission" date="2020-08" db="EMBL/GenBank/DDBJ databases">
        <title>Emergence of ISAba1-mediated novel tet(X) in Acinetobacter variabilis from a chicken farm.</title>
        <authorList>
            <person name="Peng K."/>
            <person name="Li R."/>
        </authorList>
    </citation>
    <scope>NUCLEOTIDE SEQUENCE [LARGE SCALE GENOMIC DNA]</scope>
    <source>
        <strain evidence="2 3">XM9F202-2</strain>
    </source>
</reference>
<sequence length="230" mass="26253">MNTLTKVIDGSDFSAIYVVGDLHGCYSLLMQELEKVHFNFEKDLLICTGDLVDRGNENLECVSLLSQPWFYCVRGNHEEMCIKGRDDAWIQDMHAQNGGEWFYLLSTEKQDELSEIFSALPLAIELNLKHKKIGILHADIALNDWNVFKKKIAKGENRIPGLTSAYTNALWGRGRIRNHSYRYGTVKNIDEIYLGHTIVKNHTQIDNCHYIDVGSAYTQKLCVVKINDAN</sequence>
<protein>
    <submittedName>
        <fullName evidence="2">Metallophosphoesterase</fullName>
    </submittedName>
</protein>
<name>A0A7T7WFP8_9GAMM</name>
<dbReference type="GO" id="GO:0016791">
    <property type="term" value="F:phosphatase activity"/>
    <property type="evidence" value="ECO:0007669"/>
    <property type="project" value="TreeGrafter"/>
</dbReference>
<organism evidence="2 3">
    <name type="scientific">Acinetobacter variabilis</name>
    <dbReference type="NCBI Taxonomy" id="70346"/>
    <lineage>
        <taxon>Bacteria</taxon>
        <taxon>Pseudomonadati</taxon>
        <taxon>Pseudomonadota</taxon>
        <taxon>Gammaproteobacteria</taxon>
        <taxon>Moraxellales</taxon>
        <taxon>Moraxellaceae</taxon>
        <taxon>Acinetobacter</taxon>
    </lineage>
</organism>